<dbReference type="InterPro" id="IPR011009">
    <property type="entry name" value="Kinase-like_dom_sf"/>
</dbReference>
<evidence type="ECO:0000256" key="6">
    <source>
        <dbReference type="SAM" id="MobiDB-lite"/>
    </source>
</evidence>
<evidence type="ECO:0000313" key="8">
    <source>
        <dbReference type="EMBL" id="PAT40620.1"/>
    </source>
</evidence>
<reference evidence="8 9" key="1">
    <citation type="submission" date="2017-08" db="EMBL/GenBank/DDBJ databases">
        <title>WGS of Clinical strains of the CDC Group NO-1 linked to zoonotic infections in humans.</title>
        <authorList>
            <person name="Bernier A.-M."/>
            <person name="Bernard K."/>
        </authorList>
    </citation>
    <scope>NUCLEOTIDE SEQUENCE [LARGE SCALE GENOMIC DNA]</scope>
    <source>
        <strain evidence="8 9">NML79-0751</strain>
    </source>
</reference>
<evidence type="ECO:0000256" key="5">
    <source>
        <dbReference type="ARBA" id="ARBA00022840"/>
    </source>
</evidence>
<proteinExistence type="predicted"/>
<dbReference type="Pfam" id="PF00069">
    <property type="entry name" value="Pkinase"/>
    <property type="match status" value="1"/>
</dbReference>
<evidence type="ECO:0000256" key="1">
    <source>
        <dbReference type="ARBA" id="ARBA00022527"/>
    </source>
</evidence>
<evidence type="ECO:0000256" key="3">
    <source>
        <dbReference type="ARBA" id="ARBA00022741"/>
    </source>
</evidence>
<feature type="domain" description="Protein kinase" evidence="7">
    <location>
        <begin position="118"/>
        <end position="396"/>
    </location>
</feature>
<comment type="caution">
    <text evidence="8">The sequence shown here is derived from an EMBL/GenBank/DDBJ whole genome shotgun (WGS) entry which is preliminary data.</text>
</comment>
<dbReference type="GO" id="GO:0005524">
    <property type="term" value="F:ATP binding"/>
    <property type="evidence" value="ECO:0007669"/>
    <property type="project" value="UniProtKB-KW"/>
</dbReference>
<accession>A0A2A2APX6</accession>
<dbReference type="SMART" id="SM00220">
    <property type="entry name" value="S_TKc"/>
    <property type="match status" value="1"/>
</dbReference>
<evidence type="ECO:0000256" key="2">
    <source>
        <dbReference type="ARBA" id="ARBA00022679"/>
    </source>
</evidence>
<name>A0A2A2APX6_9BURK</name>
<keyword evidence="5" id="KW-0067">ATP-binding</keyword>
<dbReference type="PROSITE" id="PS50011">
    <property type="entry name" value="PROTEIN_KINASE_DOM"/>
    <property type="match status" value="1"/>
</dbReference>
<evidence type="ECO:0000256" key="4">
    <source>
        <dbReference type="ARBA" id="ARBA00022777"/>
    </source>
</evidence>
<dbReference type="InterPro" id="IPR008271">
    <property type="entry name" value="Ser/Thr_kinase_AS"/>
</dbReference>
<dbReference type="PANTHER" id="PTHR24345:SF91">
    <property type="entry name" value="SERINE_THREONINE-PROTEIN KINASE PLK4"/>
    <property type="match status" value="1"/>
</dbReference>
<protein>
    <recommendedName>
        <fullName evidence="7">Protein kinase domain-containing protein</fullName>
    </recommendedName>
</protein>
<keyword evidence="2" id="KW-0808">Transferase</keyword>
<dbReference type="Gene3D" id="1.10.510.10">
    <property type="entry name" value="Transferase(Phosphotransferase) domain 1"/>
    <property type="match status" value="1"/>
</dbReference>
<dbReference type="CDD" id="cd14014">
    <property type="entry name" value="STKc_PknB_like"/>
    <property type="match status" value="1"/>
</dbReference>
<evidence type="ECO:0000313" key="9">
    <source>
        <dbReference type="Proteomes" id="UP000218644"/>
    </source>
</evidence>
<sequence length="408" mass="44174">MSGAALCQRHWRMCQAAVTAATSTSRHSSSGKAYRFNKTRTAGGQGARGSPGKRMVFSLSGGSACMDAGELPLARVAGKFTGMQARMNTTAHKEKAMPAATLPAAEGHVIALGHAWRYRIESLLGQSSFGCIWLSRQLQTGEALVLKTVRHEYMQAVPAAQRQLWPDALRHEAALLRRLRHRHVIGLLHHGEHEGMPVLVLEKMDGDLNRLLKAQGGTLAWAAALEVLRQVAGGLAYLHALGLRHLDLKPGNLLTMRRGPLAQVKLADLGISRQSDASELHPFAGSPGWLAPEQALPALIGPHGGDLYRTSAQTDHYALGLLLFHLLTGGYTLFSQSVSHALAQAREDLRHQHAHFARLGAAGLTSTDQALLQKRLAARGEGRLLPRAIGLIQRLLVQRDADVRHFTG</sequence>
<dbReference type="InterPro" id="IPR000719">
    <property type="entry name" value="Prot_kinase_dom"/>
</dbReference>
<dbReference type="EMBL" id="NSJD01000004">
    <property type="protein sequence ID" value="PAT40620.1"/>
    <property type="molecule type" value="Genomic_DNA"/>
</dbReference>
<feature type="region of interest" description="Disordered" evidence="6">
    <location>
        <begin position="27"/>
        <end position="51"/>
    </location>
</feature>
<keyword evidence="3" id="KW-0547">Nucleotide-binding</keyword>
<dbReference type="Proteomes" id="UP000218644">
    <property type="component" value="Unassembled WGS sequence"/>
</dbReference>
<dbReference type="PROSITE" id="PS00108">
    <property type="entry name" value="PROTEIN_KINASE_ST"/>
    <property type="match status" value="1"/>
</dbReference>
<dbReference type="PANTHER" id="PTHR24345">
    <property type="entry name" value="SERINE/THREONINE-PROTEIN KINASE PLK"/>
    <property type="match status" value="1"/>
</dbReference>
<dbReference type="SUPFAM" id="SSF56112">
    <property type="entry name" value="Protein kinase-like (PK-like)"/>
    <property type="match status" value="1"/>
</dbReference>
<keyword evidence="1" id="KW-0723">Serine/threonine-protein kinase</keyword>
<dbReference type="GO" id="GO:0004674">
    <property type="term" value="F:protein serine/threonine kinase activity"/>
    <property type="evidence" value="ECO:0007669"/>
    <property type="project" value="UniProtKB-KW"/>
</dbReference>
<gene>
    <name evidence="8" type="ORF">CK623_04385</name>
</gene>
<keyword evidence="4" id="KW-0418">Kinase</keyword>
<organism evidence="8 9">
    <name type="scientific">Vandammella animalimorsus</name>
    <dbReference type="NCBI Taxonomy" id="2029117"/>
    <lineage>
        <taxon>Bacteria</taxon>
        <taxon>Pseudomonadati</taxon>
        <taxon>Pseudomonadota</taxon>
        <taxon>Betaproteobacteria</taxon>
        <taxon>Burkholderiales</taxon>
        <taxon>Comamonadaceae</taxon>
        <taxon>Vandammella</taxon>
    </lineage>
</organism>
<evidence type="ECO:0000259" key="7">
    <source>
        <dbReference type="PROSITE" id="PS50011"/>
    </source>
</evidence>
<dbReference type="AlphaFoldDB" id="A0A2A2APX6"/>